<dbReference type="Proteomes" id="UP000006968">
    <property type="component" value="Chromosome XIII"/>
</dbReference>
<dbReference type="SMART" id="SM00513">
    <property type="entry name" value="SAP"/>
    <property type="match status" value="1"/>
</dbReference>
<dbReference type="OrthoDB" id="3993201at2759"/>
<name>J8PYI0_SACAR</name>
<feature type="domain" description="SAP" evidence="9">
    <location>
        <begin position="69"/>
        <end position="103"/>
    </location>
</feature>
<dbReference type="PROSITE" id="PS50800">
    <property type="entry name" value="SAP"/>
    <property type="match status" value="1"/>
</dbReference>
<dbReference type="HOGENOM" id="CLU_119188_0_0_1"/>
<dbReference type="FunFam" id="1.10.720.30:FF:000034">
    <property type="entry name" value="Altered inheritance of mitochondria protein 34, mitochondrial"/>
    <property type="match status" value="1"/>
</dbReference>
<evidence type="ECO:0000256" key="6">
    <source>
        <dbReference type="ARBA" id="ARBA00023136"/>
    </source>
</evidence>
<evidence type="ECO:0000256" key="8">
    <source>
        <dbReference type="ARBA" id="ARBA00067571"/>
    </source>
</evidence>
<evidence type="ECO:0000313" key="10">
    <source>
        <dbReference type="EMBL" id="EJS42428.1"/>
    </source>
</evidence>
<comment type="subcellular location">
    <subcellularLocation>
        <location evidence="1">Mitochondrion membrane</location>
        <topology evidence="1">Single-pass membrane protein</topology>
    </subcellularLocation>
</comment>
<evidence type="ECO:0000256" key="7">
    <source>
        <dbReference type="ARBA" id="ARBA00061479"/>
    </source>
</evidence>
<dbReference type="AlphaFoldDB" id="J8PYI0"/>
<keyword evidence="2" id="KW-0812">Transmembrane</keyword>
<organism evidence="10 11">
    <name type="scientific">Saccharomyces arboricola (strain H-6 / AS 2.3317 / CBS 10644)</name>
    <name type="common">Yeast</name>
    <dbReference type="NCBI Taxonomy" id="1160507"/>
    <lineage>
        <taxon>Eukaryota</taxon>
        <taxon>Fungi</taxon>
        <taxon>Dikarya</taxon>
        <taxon>Ascomycota</taxon>
        <taxon>Saccharomycotina</taxon>
        <taxon>Saccharomycetes</taxon>
        <taxon>Saccharomycetales</taxon>
        <taxon>Saccharomycetaceae</taxon>
        <taxon>Saccharomyces</taxon>
    </lineage>
</organism>
<dbReference type="EMBL" id="ALIE01000149">
    <property type="protein sequence ID" value="EJS42428.1"/>
    <property type="molecule type" value="Genomic_DNA"/>
</dbReference>
<keyword evidence="11" id="KW-1185">Reference proteome</keyword>
<reference evidence="10 11" key="1">
    <citation type="journal article" date="2013" name="BMC Genomics">
        <title>High quality de novo sequencing and assembly of the Saccharomyces arboricolus genome.</title>
        <authorList>
            <person name="Liti G."/>
            <person name="Nguyen Ba A.N."/>
            <person name="Blythe M."/>
            <person name="Mueller C.A."/>
            <person name="Bergstroem A."/>
            <person name="Cubillos F.A."/>
            <person name="Dafhnis-Calas F."/>
            <person name="Khoshraftar S."/>
            <person name="Malla S."/>
            <person name="Mehta N."/>
            <person name="Siow C.C."/>
            <person name="Warringer J."/>
            <person name="Moses A.M."/>
            <person name="Louis E.J."/>
            <person name="Nieduszynski C.A."/>
        </authorList>
    </citation>
    <scope>NUCLEOTIDE SEQUENCE [LARGE SCALE GENOMIC DNA]</scope>
    <source>
        <strain evidence="11">H-6 / AS 2.3317 / CBS 10644</strain>
    </source>
</reference>
<proteinExistence type="inferred from homology"/>
<comment type="caution">
    <text evidence="10">The sequence shown here is derived from an EMBL/GenBank/DDBJ whole genome shotgun (WGS) entry which is preliminary data.</text>
</comment>
<evidence type="ECO:0000313" key="11">
    <source>
        <dbReference type="Proteomes" id="UP000006968"/>
    </source>
</evidence>
<dbReference type="GO" id="GO:0031966">
    <property type="term" value="C:mitochondrial membrane"/>
    <property type="evidence" value="ECO:0007669"/>
    <property type="project" value="UniProtKB-SubCell"/>
</dbReference>
<comment type="similarity">
    <text evidence="7">Belongs to the AIM34 family.</text>
</comment>
<keyword evidence="4" id="KW-1133">Transmembrane helix</keyword>
<dbReference type="InterPro" id="IPR036361">
    <property type="entry name" value="SAP_dom_sf"/>
</dbReference>
<evidence type="ECO:0000256" key="1">
    <source>
        <dbReference type="ARBA" id="ARBA00004304"/>
    </source>
</evidence>
<evidence type="ECO:0000256" key="4">
    <source>
        <dbReference type="ARBA" id="ARBA00022989"/>
    </source>
</evidence>
<dbReference type="Gene3D" id="1.10.720.30">
    <property type="entry name" value="SAP domain"/>
    <property type="match status" value="1"/>
</dbReference>
<keyword evidence="5" id="KW-0496">Mitochondrion</keyword>
<evidence type="ECO:0000256" key="2">
    <source>
        <dbReference type="ARBA" id="ARBA00022692"/>
    </source>
</evidence>
<dbReference type="SUPFAM" id="SSF68906">
    <property type="entry name" value="SAP domain"/>
    <property type="match status" value="1"/>
</dbReference>
<accession>J8PYI0</accession>
<gene>
    <name evidence="10" type="ORF">SU7_2495</name>
</gene>
<dbReference type="Pfam" id="PF02037">
    <property type="entry name" value="SAP"/>
    <property type="match status" value="1"/>
</dbReference>
<keyword evidence="6" id="KW-0472">Membrane</keyword>
<protein>
    <recommendedName>
        <fullName evidence="8">Altered inheritance of mitochondria protein 34, mitochondrial</fullName>
    </recommendedName>
</protein>
<dbReference type="InterPro" id="IPR003034">
    <property type="entry name" value="SAP_dom"/>
</dbReference>
<sequence length="198" mass="22756">MSFPLLGKYISRKFLGIPTFGPGRSVSLPYALLLMQSGVLNLDVHRYVHSTQTKSHLTFILNNNDTAPFQKFTVKVLKEQCKSRGLKLSGRKSDLLQRLITYDSCSHMKRTVKVPNELRRSSLMDESIKVNKLLLSNKNPKTIDKKHFSVQKTSNIQPPCEVHPHLQPRDKIFLVGFAMLLCLWWNLELKESEPTNEH</sequence>
<evidence type="ECO:0000259" key="9">
    <source>
        <dbReference type="PROSITE" id="PS50800"/>
    </source>
</evidence>
<keyword evidence="3" id="KW-0809">Transit peptide</keyword>
<evidence type="ECO:0000256" key="3">
    <source>
        <dbReference type="ARBA" id="ARBA00022946"/>
    </source>
</evidence>
<evidence type="ECO:0000256" key="5">
    <source>
        <dbReference type="ARBA" id="ARBA00023128"/>
    </source>
</evidence>